<dbReference type="Gene3D" id="3.40.50.2000">
    <property type="entry name" value="Glycogen Phosphorylase B"/>
    <property type="match status" value="1"/>
</dbReference>
<comment type="caution">
    <text evidence="5">The sequence shown here is derived from an EMBL/GenBank/DDBJ whole genome shotgun (WGS) entry which is preliminary data.</text>
</comment>
<dbReference type="FunFam" id="3.40.50.2000:FF:000056">
    <property type="entry name" value="Glycosyltransferase"/>
    <property type="match status" value="1"/>
</dbReference>
<dbReference type="SUPFAM" id="SSF53756">
    <property type="entry name" value="UDP-Glycosyltransferase/glycogen phosphorylase"/>
    <property type="match status" value="1"/>
</dbReference>
<proteinExistence type="inferred from homology"/>
<dbReference type="AlphaFoldDB" id="A0A2U1NKX4"/>
<dbReference type="InterPro" id="IPR035595">
    <property type="entry name" value="UDP_glycos_trans_CS"/>
</dbReference>
<dbReference type="GO" id="GO:0035251">
    <property type="term" value="F:UDP-glucosyltransferase activity"/>
    <property type="evidence" value="ECO:0007669"/>
    <property type="project" value="InterPro"/>
</dbReference>
<dbReference type="Proteomes" id="UP000245207">
    <property type="component" value="Unassembled WGS sequence"/>
</dbReference>
<evidence type="ECO:0000256" key="3">
    <source>
        <dbReference type="ARBA" id="ARBA00053747"/>
    </source>
</evidence>
<keyword evidence="4" id="KW-0328">Glycosyltransferase</keyword>
<reference evidence="5 6" key="1">
    <citation type="journal article" date="2018" name="Mol. Plant">
        <title>The genome of Artemisia annua provides insight into the evolution of Asteraceae family and artemisinin biosynthesis.</title>
        <authorList>
            <person name="Shen Q."/>
            <person name="Zhang L."/>
            <person name="Liao Z."/>
            <person name="Wang S."/>
            <person name="Yan T."/>
            <person name="Shi P."/>
            <person name="Liu M."/>
            <person name="Fu X."/>
            <person name="Pan Q."/>
            <person name="Wang Y."/>
            <person name="Lv Z."/>
            <person name="Lu X."/>
            <person name="Zhang F."/>
            <person name="Jiang W."/>
            <person name="Ma Y."/>
            <person name="Chen M."/>
            <person name="Hao X."/>
            <person name="Li L."/>
            <person name="Tang Y."/>
            <person name="Lv G."/>
            <person name="Zhou Y."/>
            <person name="Sun X."/>
            <person name="Brodelius P.E."/>
            <person name="Rose J.K.C."/>
            <person name="Tang K."/>
        </authorList>
    </citation>
    <scope>NUCLEOTIDE SEQUENCE [LARGE SCALE GENOMIC DNA]</scope>
    <source>
        <strain evidence="6">cv. Huhao1</strain>
        <tissue evidence="5">Leaf</tissue>
    </source>
</reference>
<comment type="similarity">
    <text evidence="1 4">Belongs to the UDP-glycosyltransferase family.</text>
</comment>
<accession>A0A2U1NKX4</accession>
<evidence type="ECO:0000256" key="2">
    <source>
        <dbReference type="ARBA" id="ARBA00022679"/>
    </source>
</evidence>
<evidence type="ECO:0000313" key="5">
    <source>
        <dbReference type="EMBL" id="PWA74165.1"/>
    </source>
</evidence>
<dbReference type="PANTHER" id="PTHR48048:SF72">
    <property type="entry name" value="GLYCOSYLTRANSFERASE"/>
    <property type="match status" value="1"/>
</dbReference>
<dbReference type="Pfam" id="PF00201">
    <property type="entry name" value="UDPGT"/>
    <property type="match status" value="1"/>
</dbReference>
<dbReference type="InterPro" id="IPR050481">
    <property type="entry name" value="UDP-glycosyltransf_plant"/>
</dbReference>
<keyword evidence="2 4" id="KW-0808">Transferase</keyword>
<evidence type="ECO:0000256" key="4">
    <source>
        <dbReference type="RuleBase" id="RU003718"/>
    </source>
</evidence>
<evidence type="ECO:0000313" key="6">
    <source>
        <dbReference type="Proteomes" id="UP000245207"/>
    </source>
</evidence>
<protein>
    <submittedName>
        <fullName evidence="5">UDP-glycosyltransferase 71E1</fullName>
    </submittedName>
</protein>
<dbReference type="InterPro" id="IPR002213">
    <property type="entry name" value="UDP_glucos_trans"/>
</dbReference>
<dbReference type="PROSITE" id="PS00375">
    <property type="entry name" value="UDPGT"/>
    <property type="match status" value="1"/>
</dbReference>
<gene>
    <name evidence="5" type="ORF">CTI12_AA254860</name>
</gene>
<dbReference type="PANTHER" id="PTHR48048">
    <property type="entry name" value="GLYCOSYLTRANSFERASE"/>
    <property type="match status" value="1"/>
</dbReference>
<dbReference type="OrthoDB" id="5835829at2759"/>
<sequence length="189" mass="20921">MDGIPPVSVVGPILNIRNITENSTTHVEIMTWLSNQPESSVAFLCFGSMGCFDKQQVNEIAVAIERSGHRFLWSLRCPLVKEKSWIVPIGHPQEYENLNEFLPEGFLERTSSMGKIIGWAPQMEVLSHSSIGGFFSHCGWNSVLESIWCGVPIAAWPLYAEQQLNAFQLVVDMGIAAPIGIDSGTIMSR</sequence>
<name>A0A2U1NKX4_ARTAN</name>
<evidence type="ECO:0000256" key="1">
    <source>
        <dbReference type="ARBA" id="ARBA00009995"/>
    </source>
</evidence>
<comment type="function">
    <text evidence="3">May glycosylate diterpenes or flavonols in leaves.</text>
</comment>
<dbReference type="CDD" id="cd03784">
    <property type="entry name" value="GT1_Gtf-like"/>
    <property type="match status" value="1"/>
</dbReference>
<dbReference type="EMBL" id="PKPP01002610">
    <property type="protein sequence ID" value="PWA74165.1"/>
    <property type="molecule type" value="Genomic_DNA"/>
</dbReference>
<dbReference type="STRING" id="35608.A0A2U1NKX4"/>
<keyword evidence="6" id="KW-1185">Reference proteome</keyword>
<organism evidence="5 6">
    <name type="scientific">Artemisia annua</name>
    <name type="common">Sweet wormwood</name>
    <dbReference type="NCBI Taxonomy" id="35608"/>
    <lineage>
        <taxon>Eukaryota</taxon>
        <taxon>Viridiplantae</taxon>
        <taxon>Streptophyta</taxon>
        <taxon>Embryophyta</taxon>
        <taxon>Tracheophyta</taxon>
        <taxon>Spermatophyta</taxon>
        <taxon>Magnoliopsida</taxon>
        <taxon>eudicotyledons</taxon>
        <taxon>Gunneridae</taxon>
        <taxon>Pentapetalae</taxon>
        <taxon>asterids</taxon>
        <taxon>campanulids</taxon>
        <taxon>Asterales</taxon>
        <taxon>Asteraceae</taxon>
        <taxon>Asteroideae</taxon>
        <taxon>Anthemideae</taxon>
        <taxon>Artemisiinae</taxon>
        <taxon>Artemisia</taxon>
    </lineage>
</organism>